<gene>
    <name evidence="1" type="ORF">LCGC14_0422570</name>
</gene>
<proteinExistence type="predicted"/>
<accession>A0A0F9SWD2</accession>
<evidence type="ECO:0000313" key="1">
    <source>
        <dbReference type="EMBL" id="KKN71214.1"/>
    </source>
</evidence>
<dbReference type="EMBL" id="LAZR01000387">
    <property type="protein sequence ID" value="KKN71214.1"/>
    <property type="molecule type" value="Genomic_DNA"/>
</dbReference>
<organism evidence="1">
    <name type="scientific">marine sediment metagenome</name>
    <dbReference type="NCBI Taxonomy" id="412755"/>
    <lineage>
        <taxon>unclassified sequences</taxon>
        <taxon>metagenomes</taxon>
        <taxon>ecological metagenomes</taxon>
    </lineage>
</organism>
<comment type="caution">
    <text evidence="1">The sequence shown here is derived from an EMBL/GenBank/DDBJ whole genome shotgun (WGS) entry which is preliminary data.</text>
</comment>
<sequence>MQIKPIYELLIEQHKQLQQFAQIVNDAVAVNSYMLLEVEAQLRGDKPKEEKQHV</sequence>
<dbReference type="AlphaFoldDB" id="A0A0F9SWD2"/>
<reference evidence="1" key="1">
    <citation type="journal article" date="2015" name="Nature">
        <title>Complex archaea that bridge the gap between prokaryotes and eukaryotes.</title>
        <authorList>
            <person name="Spang A."/>
            <person name="Saw J.H."/>
            <person name="Jorgensen S.L."/>
            <person name="Zaremba-Niedzwiedzka K."/>
            <person name="Martijn J."/>
            <person name="Lind A.E."/>
            <person name="van Eijk R."/>
            <person name="Schleper C."/>
            <person name="Guy L."/>
            <person name="Ettema T.J."/>
        </authorList>
    </citation>
    <scope>NUCLEOTIDE SEQUENCE</scope>
</reference>
<protein>
    <submittedName>
        <fullName evidence="1">Uncharacterized protein</fullName>
    </submittedName>
</protein>
<name>A0A0F9SWD2_9ZZZZ</name>